<dbReference type="GO" id="GO:0016887">
    <property type="term" value="F:ATP hydrolysis activity"/>
    <property type="evidence" value="ECO:0007669"/>
    <property type="project" value="InterPro"/>
</dbReference>
<dbReference type="Pfam" id="PF08402">
    <property type="entry name" value="TOBE_2"/>
    <property type="match status" value="1"/>
</dbReference>
<dbReference type="Pfam" id="PF00005">
    <property type="entry name" value="ABC_tran"/>
    <property type="match status" value="1"/>
</dbReference>
<keyword evidence="3 5" id="KW-0067">ATP-binding</keyword>
<gene>
    <name evidence="5" type="ORF">E6H02_03770</name>
</gene>
<accession>A0A537M1N4</accession>
<organism evidence="5 6">
    <name type="scientific">Candidatus Segetimicrobium genomatis</name>
    <dbReference type="NCBI Taxonomy" id="2569760"/>
    <lineage>
        <taxon>Bacteria</taxon>
        <taxon>Bacillati</taxon>
        <taxon>Candidatus Sysuimicrobiota</taxon>
        <taxon>Candidatus Sysuimicrobiia</taxon>
        <taxon>Candidatus Sysuimicrobiales</taxon>
        <taxon>Candidatus Segetimicrobiaceae</taxon>
        <taxon>Candidatus Segetimicrobium</taxon>
    </lineage>
</organism>
<dbReference type="InterPro" id="IPR003593">
    <property type="entry name" value="AAA+_ATPase"/>
</dbReference>
<proteinExistence type="predicted"/>
<evidence type="ECO:0000256" key="2">
    <source>
        <dbReference type="ARBA" id="ARBA00022741"/>
    </source>
</evidence>
<dbReference type="PANTHER" id="PTHR42781">
    <property type="entry name" value="SPERMIDINE/PUTRESCINE IMPORT ATP-BINDING PROTEIN POTA"/>
    <property type="match status" value="1"/>
</dbReference>
<sequence length="349" mass="38392">MAQVELRGVTKAYGATAAVQDVHLEARDGEFLTILGPSGCGKTTTLRIIAGLLDPDAGEVLLDGQPVHHLPAHRRETAMVFQSYALFPHMTVRENVAFGLRMRRVPGEERLARVEEALTMVELAGLGDRYPRALSGGQQQRVAVARAVVTRPKVLLFDEPLSNLDAKLRERLRLELRTLQQRLRVTTIYVTHDQAEALVLSDRIAVMDRGRVVEVGLPTEVYRRPRSRITAEFLGIANLIPATIVGSRNDRYLAETAIGRLEVAWPEPLARGDAVTLSFRPEDIRIAAGGVNCLSGAVQQAVYLGSITDYLIRVDQVVVRVQEPGAPSRRVGETVSLVLPTVPAVIRER</sequence>
<evidence type="ECO:0000256" key="3">
    <source>
        <dbReference type="ARBA" id="ARBA00022840"/>
    </source>
</evidence>
<reference evidence="5 6" key="1">
    <citation type="journal article" date="2019" name="Nat. Microbiol.">
        <title>Mediterranean grassland soil C-N compound turnover is dependent on rainfall and depth, and is mediated by genomically divergent microorganisms.</title>
        <authorList>
            <person name="Diamond S."/>
            <person name="Andeer P.F."/>
            <person name="Li Z."/>
            <person name="Crits-Christoph A."/>
            <person name="Burstein D."/>
            <person name="Anantharaman K."/>
            <person name="Lane K.R."/>
            <person name="Thomas B.C."/>
            <person name="Pan C."/>
            <person name="Northen T.R."/>
            <person name="Banfield J.F."/>
        </authorList>
    </citation>
    <scope>NUCLEOTIDE SEQUENCE [LARGE SCALE GENOMIC DNA]</scope>
    <source>
        <strain evidence="5">NP_5</strain>
    </source>
</reference>
<protein>
    <submittedName>
        <fullName evidence="5">ABC transporter ATP-binding protein</fullName>
    </submittedName>
</protein>
<dbReference type="Gene3D" id="2.40.50.100">
    <property type="match status" value="1"/>
</dbReference>
<dbReference type="InterPro" id="IPR027417">
    <property type="entry name" value="P-loop_NTPase"/>
</dbReference>
<evidence type="ECO:0000313" key="5">
    <source>
        <dbReference type="EMBL" id="TMJ14191.1"/>
    </source>
</evidence>
<dbReference type="SUPFAM" id="SSF50331">
    <property type="entry name" value="MOP-like"/>
    <property type="match status" value="1"/>
</dbReference>
<dbReference type="InterPro" id="IPR008995">
    <property type="entry name" value="Mo/tungstate-bd_C_term_dom"/>
</dbReference>
<dbReference type="InterPro" id="IPR050093">
    <property type="entry name" value="ABC_SmlMolc_Importer"/>
</dbReference>
<dbReference type="InterPro" id="IPR013611">
    <property type="entry name" value="Transp-assoc_OB_typ2"/>
</dbReference>
<dbReference type="PANTHER" id="PTHR42781:SF4">
    <property type="entry name" value="SPERMIDINE_PUTRESCINE IMPORT ATP-BINDING PROTEIN POTA"/>
    <property type="match status" value="1"/>
</dbReference>
<dbReference type="GO" id="GO:0140359">
    <property type="term" value="F:ABC-type transporter activity"/>
    <property type="evidence" value="ECO:0007669"/>
    <property type="project" value="UniProtKB-ARBA"/>
</dbReference>
<dbReference type="InterPro" id="IPR017871">
    <property type="entry name" value="ABC_transporter-like_CS"/>
</dbReference>
<evidence type="ECO:0000313" key="6">
    <source>
        <dbReference type="Proteomes" id="UP000320393"/>
    </source>
</evidence>
<dbReference type="InterPro" id="IPR003439">
    <property type="entry name" value="ABC_transporter-like_ATP-bd"/>
</dbReference>
<feature type="domain" description="ABC transporter" evidence="4">
    <location>
        <begin position="4"/>
        <end position="234"/>
    </location>
</feature>
<evidence type="ECO:0000256" key="1">
    <source>
        <dbReference type="ARBA" id="ARBA00022448"/>
    </source>
</evidence>
<dbReference type="EMBL" id="VBAM01000122">
    <property type="protein sequence ID" value="TMJ14191.1"/>
    <property type="molecule type" value="Genomic_DNA"/>
</dbReference>
<dbReference type="SMART" id="SM00382">
    <property type="entry name" value="AAA"/>
    <property type="match status" value="1"/>
</dbReference>
<dbReference type="PROSITE" id="PS00211">
    <property type="entry name" value="ABC_TRANSPORTER_1"/>
    <property type="match status" value="1"/>
</dbReference>
<dbReference type="FunFam" id="3.40.50.300:FF:000042">
    <property type="entry name" value="Maltose/maltodextrin ABC transporter, ATP-binding protein"/>
    <property type="match status" value="1"/>
</dbReference>
<keyword evidence="1" id="KW-0813">Transport</keyword>
<name>A0A537M1N4_9BACT</name>
<dbReference type="AlphaFoldDB" id="A0A537M1N4"/>
<evidence type="ECO:0000259" key="4">
    <source>
        <dbReference type="PROSITE" id="PS50893"/>
    </source>
</evidence>
<comment type="caution">
    <text evidence="5">The sequence shown here is derived from an EMBL/GenBank/DDBJ whole genome shotgun (WGS) entry which is preliminary data.</text>
</comment>
<dbReference type="Proteomes" id="UP000320393">
    <property type="component" value="Unassembled WGS sequence"/>
</dbReference>
<dbReference type="Gene3D" id="3.40.50.300">
    <property type="entry name" value="P-loop containing nucleotide triphosphate hydrolases"/>
    <property type="match status" value="1"/>
</dbReference>
<dbReference type="GO" id="GO:0043190">
    <property type="term" value="C:ATP-binding cassette (ABC) transporter complex"/>
    <property type="evidence" value="ECO:0007669"/>
    <property type="project" value="InterPro"/>
</dbReference>
<dbReference type="GO" id="GO:0005524">
    <property type="term" value="F:ATP binding"/>
    <property type="evidence" value="ECO:0007669"/>
    <property type="project" value="UniProtKB-KW"/>
</dbReference>
<dbReference type="SUPFAM" id="SSF52540">
    <property type="entry name" value="P-loop containing nucleoside triphosphate hydrolases"/>
    <property type="match status" value="1"/>
</dbReference>
<keyword evidence="2" id="KW-0547">Nucleotide-binding</keyword>
<dbReference type="PROSITE" id="PS50893">
    <property type="entry name" value="ABC_TRANSPORTER_2"/>
    <property type="match status" value="1"/>
</dbReference>